<keyword evidence="8" id="KW-1185">Reference proteome</keyword>
<dbReference type="AlphaFoldDB" id="A0A9P6JKA9"/>
<feature type="region of interest" description="Disordered" evidence="5">
    <location>
        <begin position="353"/>
        <end position="378"/>
    </location>
</feature>
<comment type="similarity">
    <text evidence="2">Belongs to the OXR1 family.</text>
</comment>
<feature type="region of interest" description="Disordered" evidence="5">
    <location>
        <begin position="171"/>
        <end position="191"/>
    </location>
</feature>
<comment type="caution">
    <text evidence="7">The sequence shown here is derived from an EMBL/GenBank/DDBJ whole genome shotgun (WGS) entry which is preliminary data.</text>
</comment>
<dbReference type="OrthoDB" id="26679at2759"/>
<evidence type="ECO:0000256" key="5">
    <source>
        <dbReference type="SAM" id="MobiDB-lite"/>
    </source>
</evidence>
<evidence type="ECO:0000256" key="3">
    <source>
        <dbReference type="ARBA" id="ARBA00023128"/>
    </source>
</evidence>
<dbReference type="GO" id="GO:0005634">
    <property type="term" value="C:nucleus"/>
    <property type="evidence" value="ECO:0007669"/>
    <property type="project" value="TreeGrafter"/>
</dbReference>
<sequence length="845" mass="90402">MAMPAAFSDLTSSLPSPAMIPGTHSAGPTPVQSDYNKLPSGFGKEDKENRDVDVEQNRAPQRYNAREANEEKFATLFEPSTPRASPNLPPTAMPLPSVFEPLDAPTSTSIPLSSRAVRQYSSHRPRQASVASTASSEFGAFVEVSASDDPLSGAMPPTLSSEYLKTNLNTAFPAQSNPSTSGPSTWEAGVKVPSSASTTLSFFDTFTQDAKQRSSAARSQVLDELLQHEDDPMWFSMQTENQEKNPEPWSRLSREFGTDSSELSQQLPTNVLDLKSQDMGQQTGSLHDIDHDYFRLPASTPPGRTQLSPNSLRRLASLPPPSLAPPIISPPTNTSLQPTQVDLDTVLEFDPLADTKSTKPDLNQVNEPANTFGRSSSFQALSSMPSKLVSTLLKSAINPHDPQPNTPSLGPRRNSSQPPPSSPSSSKYASRQSASTNSSSPSSSSTNLVYQQPSLVQSQSTPHFANADITHGTSPFAPAVYVPPSGAPGFTGDRYDWDKGFSDELEEERKGRKVVAKQRDYPSQQLGHAGSSSGAQSSGGNFGVGNWVPGGRAGWGGGFGFGFGSVRSGKPKSPKPNVVSSSGFGGGGGSGDESAAGGRRSPLPRMNVKGVDVSVHNGHDRQENTGGMAEFIEKKMGSLELVGRKFLSAPVLTIELAAQLRAHMPALARLPKTWNLIYSLDQHGISLNTLYNQCETYSTRKPTLGEVGLSKGMLLILKDAADEEDEESRTLFGAWIADGLKPNKGKGYAGGGESFLWKYSQKQLRVFKATGKNSYVALCEPDYISFGGGLSDGHYGLYLDDTLFEGSSAPCPTFDNEPLCSSPPSANRKSVKFECVGLEVWGMGS</sequence>
<dbReference type="PROSITE" id="PS51886">
    <property type="entry name" value="TLDC"/>
    <property type="match status" value="1"/>
</dbReference>
<feature type="region of interest" description="Disordered" evidence="5">
    <location>
        <begin position="396"/>
        <end position="459"/>
    </location>
</feature>
<feature type="region of interest" description="Disordered" evidence="5">
    <location>
        <begin position="317"/>
        <end position="338"/>
    </location>
</feature>
<feature type="compositionally biased region" description="Polar residues" evidence="5">
    <location>
        <begin position="446"/>
        <end position="459"/>
    </location>
</feature>
<evidence type="ECO:0000313" key="7">
    <source>
        <dbReference type="EMBL" id="KAF9523685.1"/>
    </source>
</evidence>
<dbReference type="InterPro" id="IPR006571">
    <property type="entry name" value="TLDc_dom"/>
</dbReference>
<name>A0A9P6JKA9_9AGAR</name>
<dbReference type="PANTHER" id="PTHR23354">
    <property type="entry name" value="NUCLEOLAR PROTEIN 7/ESTROGEN RECEPTOR COACTIVATOR-RELATED"/>
    <property type="match status" value="1"/>
</dbReference>
<proteinExistence type="inferred from homology"/>
<evidence type="ECO:0000259" key="6">
    <source>
        <dbReference type="PROSITE" id="PS51886"/>
    </source>
</evidence>
<dbReference type="SMART" id="SM00584">
    <property type="entry name" value="TLDc"/>
    <property type="match status" value="1"/>
</dbReference>
<dbReference type="EMBL" id="MU157912">
    <property type="protein sequence ID" value="KAF9523685.1"/>
    <property type="molecule type" value="Genomic_DNA"/>
</dbReference>
<dbReference type="GO" id="GO:0005739">
    <property type="term" value="C:mitochondrion"/>
    <property type="evidence" value="ECO:0007669"/>
    <property type="project" value="UniProtKB-SubCell"/>
</dbReference>
<keyword evidence="3" id="KW-0496">Mitochondrion</keyword>
<comment type="subcellular location">
    <subcellularLocation>
        <location evidence="1">Mitochondrion</location>
    </subcellularLocation>
</comment>
<feature type="compositionally biased region" description="Pro residues" evidence="5">
    <location>
        <begin position="318"/>
        <end position="329"/>
    </location>
</feature>
<feature type="compositionally biased region" description="Polar residues" evidence="5">
    <location>
        <begin position="171"/>
        <end position="184"/>
    </location>
</feature>
<feature type="compositionally biased region" description="Polar residues" evidence="5">
    <location>
        <begin position="360"/>
        <end position="378"/>
    </location>
</feature>
<evidence type="ECO:0000313" key="8">
    <source>
        <dbReference type="Proteomes" id="UP000807306"/>
    </source>
</evidence>
<feature type="compositionally biased region" description="Basic and acidic residues" evidence="5">
    <location>
        <begin position="43"/>
        <end position="56"/>
    </location>
</feature>
<dbReference type="PANTHER" id="PTHR23354:SF62">
    <property type="entry name" value="MUSTARD, ISOFORM V"/>
    <property type="match status" value="1"/>
</dbReference>
<feature type="compositionally biased region" description="Basic and acidic residues" evidence="5">
    <location>
        <begin position="64"/>
        <end position="73"/>
    </location>
</feature>
<feature type="region of interest" description="Disordered" evidence="5">
    <location>
        <begin position="508"/>
        <end position="543"/>
    </location>
</feature>
<feature type="compositionally biased region" description="Low complexity" evidence="5">
    <location>
        <begin position="592"/>
        <end position="601"/>
    </location>
</feature>
<evidence type="ECO:0000256" key="2">
    <source>
        <dbReference type="ARBA" id="ARBA00009540"/>
    </source>
</evidence>
<feature type="compositionally biased region" description="Low complexity" evidence="5">
    <location>
        <begin position="423"/>
        <end position="445"/>
    </location>
</feature>
<dbReference type="Pfam" id="PF07534">
    <property type="entry name" value="TLD"/>
    <property type="match status" value="1"/>
</dbReference>
<evidence type="ECO:0000256" key="1">
    <source>
        <dbReference type="ARBA" id="ARBA00004173"/>
    </source>
</evidence>
<feature type="region of interest" description="Disordered" evidence="5">
    <location>
        <begin position="567"/>
        <end position="608"/>
    </location>
</feature>
<organism evidence="7 8">
    <name type="scientific">Crepidotus variabilis</name>
    <dbReference type="NCBI Taxonomy" id="179855"/>
    <lineage>
        <taxon>Eukaryota</taxon>
        <taxon>Fungi</taxon>
        <taxon>Dikarya</taxon>
        <taxon>Basidiomycota</taxon>
        <taxon>Agaricomycotina</taxon>
        <taxon>Agaricomycetes</taxon>
        <taxon>Agaricomycetidae</taxon>
        <taxon>Agaricales</taxon>
        <taxon>Agaricineae</taxon>
        <taxon>Crepidotaceae</taxon>
        <taxon>Crepidotus</taxon>
    </lineage>
</organism>
<dbReference type="Proteomes" id="UP000807306">
    <property type="component" value="Unassembled WGS sequence"/>
</dbReference>
<gene>
    <name evidence="7" type="ORF">CPB83DRAFT_886765</name>
</gene>
<dbReference type="GO" id="GO:0006979">
    <property type="term" value="P:response to oxidative stress"/>
    <property type="evidence" value="ECO:0007669"/>
    <property type="project" value="TreeGrafter"/>
</dbReference>
<accession>A0A9P6JKA9</accession>
<feature type="compositionally biased region" description="Low complexity" evidence="5">
    <location>
        <begin position="523"/>
        <end position="543"/>
    </location>
</feature>
<reference evidence="7" key="1">
    <citation type="submission" date="2020-11" db="EMBL/GenBank/DDBJ databases">
        <authorList>
            <consortium name="DOE Joint Genome Institute"/>
            <person name="Ahrendt S."/>
            <person name="Riley R."/>
            <person name="Andreopoulos W."/>
            <person name="Labutti K."/>
            <person name="Pangilinan J."/>
            <person name="Ruiz-Duenas F.J."/>
            <person name="Barrasa J.M."/>
            <person name="Sanchez-Garcia M."/>
            <person name="Camarero S."/>
            <person name="Miyauchi S."/>
            <person name="Serrano A."/>
            <person name="Linde D."/>
            <person name="Babiker R."/>
            <person name="Drula E."/>
            <person name="Ayuso-Fernandez I."/>
            <person name="Pacheco R."/>
            <person name="Padilla G."/>
            <person name="Ferreira P."/>
            <person name="Barriuso J."/>
            <person name="Kellner H."/>
            <person name="Castanera R."/>
            <person name="Alfaro M."/>
            <person name="Ramirez L."/>
            <person name="Pisabarro A.G."/>
            <person name="Kuo A."/>
            <person name="Tritt A."/>
            <person name="Lipzen A."/>
            <person name="He G."/>
            <person name="Yan M."/>
            <person name="Ng V."/>
            <person name="Cullen D."/>
            <person name="Martin F."/>
            <person name="Rosso M.-N."/>
            <person name="Henrissat B."/>
            <person name="Hibbett D."/>
            <person name="Martinez A.T."/>
            <person name="Grigoriev I.V."/>
        </authorList>
    </citation>
    <scope>NUCLEOTIDE SEQUENCE</scope>
    <source>
        <strain evidence="7">CBS 506.95</strain>
    </source>
</reference>
<feature type="region of interest" description="Disordered" evidence="5">
    <location>
        <begin position="1"/>
        <end position="134"/>
    </location>
</feature>
<feature type="domain" description="TLDc" evidence="6">
    <location>
        <begin position="650"/>
        <end position="844"/>
    </location>
</feature>
<protein>
    <recommendedName>
        <fullName evidence="4">Oxidation resistance protein 1</fullName>
    </recommendedName>
</protein>
<evidence type="ECO:0000256" key="4">
    <source>
        <dbReference type="ARBA" id="ARBA00040604"/>
    </source>
</evidence>